<comment type="caution">
    <text evidence="1">The sequence shown here is derived from an EMBL/GenBank/DDBJ whole genome shotgun (WGS) entry which is preliminary data.</text>
</comment>
<accession>A0A2T7B6H9</accession>
<evidence type="ECO:0000313" key="1">
    <source>
        <dbReference type="EMBL" id="PUX23313.1"/>
    </source>
</evidence>
<organism evidence="1">
    <name type="scientific">Cronobacter turicensis</name>
    <dbReference type="NCBI Taxonomy" id="413502"/>
    <lineage>
        <taxon>Bacteria</taxon>
        <taxon>Pseudomonadati</taxon>
        <taxon>Pseudomonadota</taxon>
        <taxon>Gammaproteobacteria</taxon>
        <taxon>Enterobacterales</taxon>
        <taxon>Enterobacteriaceae</taxon>
        <taxon>Cronobacter</taxon>
    </lineage>
</organism>
<protein>
    <submittedName>
        <fullName evidence="1">Uncharacterized protein</fullName>
    </submittedName>
</protein>
<proteinExistence type="predicted"/>
<gene>
    <name evidence="1" type="ORF">BS411_08915</name>
</gene>
<dbReference type="RefSeq" id="WP_075198212.1">
    <property type="nucleotide sequence ID" value="NZ_CP187984.1"/>
</dbReference>
<dbReference type="EMBL" id="MSAG01000013">
    <property type="protein sequence ID" value="PUX23313.1"/>
    <property type="molecule type" value="Genomic_DNA"/>
</dbReference>
<dbReference type="OrthoDB" id="6398615at2"/>
<dbReference type="AlphaFoldDB" id="A0A2T7B6H9"/>
<name>A0A2T7B6H9_9ENTR</name>
<reference evidence="1" key="1">
    <citation type="submission" date="2016-12" db="EMBL/GenBank/DDBJ databases">
        <title>Analysis of the Molecular Diversity Among Cronobacter Species Isolated from Filth Flies Using a Pan Genomic DNA Microarray.</title>
        <authorList>
            <person name="Pava-Ripoll M."/>
            <person name="Tall B."/>
            <person name="Farber J."/>
            <person name="Fanning S."/>
            <person name="Lehner A."/>
            <person name="Stephan R."/>
            <person name="Pagotto F."/>
            <person name="Iverson C."/>
            <person name="Ziobro G."/>
            <person name="Miller A."/>
            <person name="Pearson R."/>
            <person name="Yan Q."/>
            <person name="Kim M."/>
            <person name="Jeong S."/>
            <person name="Park J."/>
            <person name="Jun S."/>
            <person name="Choi H."/>
            <person name="Chung T."/>
            <person name="Yoo Y."/>
            <person name="Park E."/>
            <person name="Hwang S."/>
            <person name="Lee B."/>
            <person name="Sathyamoorthy V."/>
            <person name="Carter L."/>
            <person name="Mammel M."/>
            <person name="Jackson S."/>
            <person name="Kothary M."/>
            <person name="Patel I."/>
            <person name="Grim C."/>
            <person name="Gopinath G."/>
            <person name="Gangiredla J."/>
            <person name="Chase H."/>
        </authorList>
    </citation>
    <scope>NUCLEOTIDE SEQUENCE [LARGE SCALE GENOMIC DNA]</scope>
    <source>
        <strain evidence="1">MOD1-Sh41s</strain>
    </source>
</reference>
<sequence length="317" mass="36341">MPSRRIAYAYYDPDWIKGEHTLLALKRNTVEPLAYSLSMKGYIFCPSCYEHITRVPADPDKGMTTNEVPAYYKHLKDDNAPFCSLRCGPIQYKKYSSQEDAKKAVEDEELIVISGFLESRPDNNPRIDSEGSEVPVDSHFERKNGKEVSLPISRHHGESFKVPSQVTSVQSLCVNFDHNYYREIYLVGADGKAKRYRFCDSLKEINDITEGSSDPAFFFGTFWKIEKFTGHSNVWLKINQGTSFRDFRVRITNDTAEGRGFFNDKNRGRITVFYSRVDEVGMGYMTPQLGWGEVALLPAKYDDFLTSDYASSRKDNH</sequence>